<dbReference type="RefSeq" id="WP_013807892.1">
    <property type="nucleotide sequence ID" value="NC_015564.1"/>
</dbReference>
<dbReference type="InterPro" id="IPR000415">
    <property type="entry name" value="Nitroreductase-like"/>
</dbReference>
<dbReference type="SUPFAM" id="SSF55469">
    <property type="entry name" value="FMN-dependent nitroreductase-like"/>
    <property type="match status" value="1"/>
</dbReference>
<dbReference type="Pfam" id="PF00881">
    <property type="entry name" value="Nitroreductase"/>
    <property type="match status" value="1"/>
</dbReference>
<keyword evidence="3" id="KW-1185">Reference proteome</keyword>
<organism evidence="2 3">
    <name type="scientific">Hoyosella subflava (strain DSM 45089 / JCM 17490 / NBRC 109087 / DQS3-9A1)</name>
    <name type="common">Amycolicicoccus subflavus</name>
    <dbReference type="NCBI Taxonomy" id="443218"/>
    <lineage>
        <taxon>Bacteria</taxon>
        <taxon>Bacillati</taxon>
        <taxon>Actinomycetota</taxon>
        <taxon>Actinomycetes</taxon>
        <taxon>Mycobacteriales</taxon>
        <taxon>Hoyosellaceae</taxon>
        <taxon>Hoyosella</taxon>
    </lineage>
</organism>
<dbReference type="OrthoDB" id="3723182at2"/>
<gene>
    <name evidence="2" type="ordered locus">AS9A_3098</name>
</gene>
<reference evidence="2 3" key="1">
    <citation type="journal article" date="2011" name="J. Bacteriol.">
        <title>Complete genome sequence of Amycolicicoccus subflavus DQS3-9A1T, an actinomycete isolated from crude oil-polluted soil.</title>
        <authorList>
            <person name="Cai M."/>
            <person name="Chen W.M."/>
            <person name="Nie Y."/>
            <person name="Chi C.Q."/>
            <person name="Wang Y.N."/>
            <person name="Tang Y.Q."/>
            <person name="Li G.Y."/>
            <person name="Wu X.L."/>
        </authorList>
    </citation>
    <scope>NUCLEOTIDE SEQUENCE [LARGE SCALE GENOMIC DNA]</scope>
    <source>
        <strain evidence="3">DSM 45089 / DQS3-9A1</strain>
    </source>
</reference>
<evidence type="ECO:0000259" key="1">
    <source>
        <dbReference type="Pfam" id="PF00881"/>
    </source>
</evidence>
<dbReference type="CDD" id="cd02142">
    <property type="entry name" value="McbC_SagB-like_oxidoreductase"/>
    <property type="match status" value="1"/>
</dbReference>
<dbReference type="Gene3D" id="3.40.109.10">
    <property type="entry name" value="NADH Oxidase"/>
    <property type="match status" value="1"/>
</dbReference>
<name>F6ELU5_HOYSD</name>
<dbReference type="PANTHER" id="PTHR43745">
    <property type="entry name" value="NITROREDUCTASE MJ1384-RELATED"/>
    <property type="match status" value="1"/>
</dbReference>
<dbReference type="PANTHER" id="PTHR43745:SF2">
    <property type="entry name" value="NITROREDUCTASE MJ1384-RELATED"/>
    <property type="match status" value="1"/>
</dbReference>
<dbReference type="InterPro" id="IPR029479">
    <property type="entry name" value="Nitroreductase"/>
</dbReference>
<evidence type="ECO:0000313" key="3">
    <source>
        <dbReference type="Proteomes" id="UP000009235"/>
    </source>
</evidence>
<dbReference type="Proteomes" id="UP000009235">
    <property type="component" value="Chromosome"/>
</dbReference>
<accession>F6ELU5</accession>
<protein>
    <submittedName>
        <fullName evidence="2">Nitroreductase</fullName>
    </submittedName>
</protein>
<dbReference type="eggNOG" id="COG0778">
    <property type="taxonomic scope" value="Bacteria"/>
</dbReference>
<dbReference type="KEGG" id="asd:AS9A_3098"/>
<dbReference type="AlphaFoldDB" id="F6ELU5"/>
<proteinExistence type="predicted"/>
<sequence length="354" mass="39328">MERVKVAEYAAMFWKGGDLIWDDYLHHRQFALTAESESILRWFSSWRILSTIGAPGEIQRAIADRLIDEKVLIREGSAEHYEETRLLDEWGSWGAGTRYHHFASRTDETVTYLDPASDHMAFADKAKIEPPPSPVKTFPERPITVTAPEVHDLSRWPRPALVDALFSRRSVRHYSRAAIPLDTLGTLVDIAAGPIDVIDNEETGSVVRKTSPSAGARSPIELYVHVNRVHGLQPAVYHYASARGGLERIRPAARPATLRRAVGDQPWLAEAPVLLIYTAVLQRTRWRFESRRAYRDILLEAGHISQTVLLTATAMGLGSVTATALCDSVIEQILGVDPISEPLLAVTALGFPAT</sequence>
<dbReference type="STRING" id="443218.AS9A_3098"/>
<dbReference type="GO" id="GO:0016491">
    <property type="term" value="F:oxidoreductase activity"/>
    <property type="evidence" value="ECO:0007669"/>
    <property type="project" value="InterPro"/>
</dbReference>
<dbReference type="InterPro" id="IPR052544">
    <property type="entry name" value="Bacteriocin_Proc_Enz"/>
</dbReference>
<dbReference type="NCBIfam" id="TIGR03605">
    <property type="entry name" value="antibiot_sagB"/>
    <property type="match status" value="1"/>
</dbReference>
<evidence type="ECO:0000313" key="2">
    <source>
        <dbReference type="EMBL" id="AEF41543.1"/>
    </source>
</evidence>
<dbReference type="EMBL" id="CP002786">
    <property type="protein sequence ID" value="AEF41543.1"/>
    <property type="molecule type" value="Genomic_DNA"/>
</dbReference>
<feature type="domain" description="Nitroreductase" evidence="1">
    <location>
        <begin position="167"/>
        <end position="347"/>
    </location>
</feature>
<dbReference type="InterPro" id="IPR020051">
    <property type="entry name" value="SagB-type_dehydrogenase"/>
</dbReference>
<dbReference type="HOGENOM" id="CLU_059362_0_2_11"/>